<dbReference type="SMART" id="SM00530">
    <property type="entry name" value="HTH_XRE"/>
    <property type="match status" value="1"/>
</dbReference>
<dbReference type="Gene3D" id="1.10.260.40">
    <property type="entry name" value="lambda repressor-like DNA-binding domains"/>
    <property type="match status" value="1"/>
</dbReference>
<dbReference type="Pfam" id="PF01381">
    <property type="entry name" value="HTH_3"/>
    <property type="match status" value="1"/>
</dbReference>
<evidence type="ECO:0000313" key="3">
    <source>
        <dbReference type="Proteomes" id="UP000065533"/>
    </source>
</evidence>
<reference evidence="2" key="1">
    <citation type="submission" date="2016-01" db="EMBL/GenBank/DDBJ databases">
        <title>Complete genome of Planococcus kocurri type strain.</title>
        <authorList>
            <person name="See-Too W.S."/>
        </authorList>
    </citation>
    <scope>NUCLEOTIDE SEQUENCE [LARGE SCALE GENOMIC DNA]</scope>
    <source>
        <strain evidence="2">ATCC 43650</strain>
    </source>
</reference>
<dbReference type="SUPFAM" id="SSF47413">
    <property type="entry name" value="lambda repressor-like DNA-binding domains"/>
    <property type="match status" value="1"/>
</dbReference>
<sequence length="222" mass="25802">MTKMLIEGENLKLLASMPIGMRVNSFRNKLGELEGKVITIAELAREIEVTPQTLSSVERGVIVSPSYKAIYNLSKFFNVPLEVFDDDYYIGNPKPFYLGKSENTTEVQENVDLEDLQYEEKYKLGAIYYQVFEGNTMRFIEHFISKSWIDDASMIQLLARSNFEFKLLNTVSESKTPLFIKETIGSYNDVYKRYVELNYKNSQLFSEDFKDLLITNLEKNRI</sequence>
<accession>A0ABM5WSB0</accession>
<evidence type="ECO:0000313" key="2">
    <source>
        <dbReference type="EMBL" id="ALS77197.1"/>
    </source>
</evidence>
<feature type="domain" description="HTH cro/C1-type" evidence="1">
    <location>
        <begin position="38"/>
        <end position="84"/>
    </location>
</feature>
<dbReference type="CDD" id="cd00093">
    <property type="entry name" value="HTH_XRE"/>
    <property type="match status" value="1"/>
</dbReference>
<organism evidence="2 3">
    <name type="scientific">Planococcus kocurii</name>
    <dbReference type="NCBI Taxonomy" id="1374"/>
    <lineage>
        <taxon>Bacteria</taxon>
        <taxon>Bacillati</taxon>
        <taxon>Bacillota</taxon>
        <taxon>Bacilli</taxon>
        <taxon>Bacillales</taxon>
        <taxon>Caryophanaceae</taxon>
        <taxon>Planococcus</taxon>
    </lineage>
</organism>
<dbReference type="PROSITE" id="PS50943">
    <property type="entry name" value="HTH_CROC1"/>
    <property type="match status" value="1"/>
</dbReference>
<keyword evidence="3" id="KW-1185">Reference proteome</keyword>
<evidence type="ECO:0000259" key="1">
    <source>
        <dbReference type="PROSITE" id="PS50943"/>
    </source>
</evidence>
<dbReference type="RefSeq" id="WP_058383877.1">
    <property type="nucleotide sequence ID" value="NZ_CP013661.2"/>
</dbReference>
<dbReference type="InterPro" id="IPR001387">
    <property type="entry name" value="Cro/C1-type_HTH"/>
</dbReference>
<proteinExistence type="predicted"/>
<gene>
    <name evidence="2" type="ORF">AUO94_00415</name>
</gene>
<dbReference type="EMBL" id="CP013661">
    <property type="protein sequence ID" value="ALS77197.1"/>
    <property type="molecule type" value="Genomic_DNA"/>
</dbReference>
<name>A0ABM5WSB0_9BACL</name>
<dbReference type="InterPro" id="IPR010982">
    <property type="entry name" value="Lambda_DNA-bd_dom_sf"/>
</dbReference>
<dbReference type="Proteomes" id="UP000065533">
    <property type="component" value="Chromosome"/>
</dbReference>
<protein>
    <recommendedName>
        <fullName evidence="1">HTH cro/C1-type domain-containing protein</fullName>
    </recommendedName>
</protein>